<dbReference type="AlphaFoldDB" id="A0AAV5VDZ8"/>
<keyword evidence="3" id="KW-1185">Reference proteome</keyword>
<gene>
    <name evidence="2" type="ORF">PFISCL1PPCAC_8941</name>
</gene>
<dbReference type="EMBL" id="BTSY01000003">
    <property type="protein sequence ID" value="GMT17644.1"/>
    <property type="molecule type" value="Genomic_DNA"/>
</dbReference>
<reference evidence="2" key="1">
    <citation type="submission" date="2023-10" db="EMBL/GenBank/DDBJ databases">
        <title>Genome assembly of Pristionchus species.</title>
        <authorList>
            <person name="Yoshida K."/>
            <person name="Sommer R.J."/>
        </authorList>
    </citation>
    <scope>NUCLEOTIDE SEQUENCE</scope>
    <source>
        <strain evidence="2">RS5133</strain>
    </source>
</reference>
<feature type="non-terminal residue" evidence="2">
    <location>
        <position position="72"/>
    </location>
</feature>
<comment type="caution">
    <text evidence="2">The sequence shown here is derived from an EMBL/GenBank/DDBJ whole genome shotgun (WGS) entry which is preliminary data.</text>
</comment>
<feature type="non-terminal residue" evidence="2">
    <location>
        <position position="1"/>
    </location>
</feature>
<sequence length="72" mass="7911">ILMMQTAAHSTRSRSAGYSSRSNKIKVELPKPTPDPRVTISYDKIHGYSPGEMVTASISITVPERPVTILKI</sequence>
<feature type="region of interest" description="Disordered" evidence="1">
    <location>
        <begin position="1"/>
        <end position="32"/>
    </location>
</feature>
<protein>
    <submittedName>
        <fullName evidence="2">Uncharacterized protein</fullName>
    </submittedName>
</protein>
<evidence type="ECO:0000256" key="1">
    <source>
        <dbReference type="SAM" id="MobiDB-lite"/>
    </source>
</evidence>
<proteinExistence type="predicted"/>
<dbReference type="Proteomes" id="UP001432322">
    <property type="component" value="Unassembled WGS sequence"/>
</dbReference>
<name>A0AAV5VDZ8_9BILA</name>
<evidence type="ECO:0000313" key="2">
    <source>
        <dbReference type="EMBL" id="GMT17644.1"/>
    </source>
</evidence>
<feature type="compositionally biased region" description="Polar residues" evidence="1">
    <location>
        <begin position="7"/>
        <end position="22"/>
    </location>
</feature>
<accession>A0AAV5VDZ8</accession>
<evidence type="ECO:0000313" key="3">
    <source>
        <dbReference type="Proteomes" id="UP001432322"/>
    </source>
</evidence>
<organism evidence="2 3">
    <name type="scientific">Pristionchus fissidentatus</name>
    <dbReference type="NCBI Taxonomy" id="1538716"/>
    <lineage>
        <taxon>Eukaryota</taxon>
        <taxon>Metazoa</taxon>
        <taxon>Ecdysozoa</taxon>
        <taxon>Nematoda</taxon>
        <taxon>Chromadorea</taxon>
        <taxon>Rhabditida</taxon>
        <taxon>Rhabditina</taxon>
        <taxon>Diplogasteromorpha</taxon>
        <taxon>Diplogasteroidea</taxon>
        <taxon>Neodiplogasteridae</taxon>
        <taxon>Pristionchus</taxon>
    </lineage>
</organism>